<feature type="chain" id="PRO_5037231584" description="Copper resistance protein B" evidence="1">
    <location>
        <begin position="32"/>
        <end position="240"/>
    </location>
</feature>
<accession>A0A918UHB2</accession>
<dbReference type="InterPro" id="IPR007939">
    <property type="entry name" value="Cu-R_B_prcur"/>
</dbReference>
<protein>
    <recommendedName>
        <fullName evidence="4">Copper resistance protein B</fullName>
    </recommendedName>
</protein>
<evidence type="ECO:0000313" key="2">
    <source>
        <dbReference type="EMBL" id="GGZ07840.1"/>
    </source>
</evidence>
<sequence>MIPGRFLSALSRCCLALGLGWGASVTNSAHAETQTTGLVELFEMHVGEDVDQMLFSTTFVTGDDRHGATLMVDGGGDVGPRIKEVIGHLLYTLNPQGNQQLLIGIRQDFRDGPDLSHAALGVSVNLGTVLSAEHYLYLSERGNVTGSAEVVGYIKAGPAVTIEPRVSIGWAPSGIRAEDTGAGFTDMAAALRVRRQLGPVFNLYAGVIHERLLGRTRVIASANGDTRNTTRLIIGMGASF</sequence>
<proteinExistence type="predicted"/>
<dbReference type="Pfam" id="PF05275">
    <property type="entry name" value="CopB"/>
    <property type="match status" value="1"/>
</dbReference>
<keyword evidence="1" id="KW-0732">Signal</keyword>
<dbReference type="RefSeq" id="WP_189621386.1">
    <property type="nucleotide sequence ID" value="NZ_BMZA01000008.1"/>
</dbReference>
<organism evidence="2 3">
    <name type="scientific">Novosphingobium colocasiae</name>
    <dbReference type="NCBI Taxonomy" id="1256513"/>
    <lineage>
        <taxon>Bacteria</taxon>
        <taxon>Pseudomonadati</taxon>
        <taxon>Pseudomonadota</taxon>
        <taxon>Alphaproteobacteria</taxon>
        <taxon>Sphingomonadales</taxon>
        <taxon>Sphingomonadaceae</taxon>
        <taxon>Novosphingobium</taxon>
    </lineage>
</organism>
<reference evidence="2" key="2">
    <citation type="submission" date="2020-09" db="EMBL/GenBank/DDBJ databases">
        <authorList>
            <person name="Sun Q."/>
            <person name="Kim S."/>
        </authorList>
    </citation>
    <scope>NUCLEOTIDE SEQUENCE</scope>
    <source>
        <strain evidence="2">KCTC 32255</strain>
    </source>
</reference>
<dbReference type="GO" id="GO:0006878">
    <property type="term" value="P:intracellular copper ion homeostasis"/>
    <property type="evidence" value="ECO:0007669"/>
    <property type="project" value="InterPro"/>
</dbReference>
<dbReference type="EMBL" id="BMZA01000008">
    <property type="protein sequence ID" value="GGZ07840.1"/>
    <property type="molecule type" value="Genomic_DNA"/>
</dbReference>
<evidence type="ECO:0000313" key="3">
    <source>
        <dbReference type="Proteomes" id="UP000648075"/>
    </source>
</evidence>
<keyword evidence="3" id="KW-1185">Reference proteome</keyword>
<dbReference type="Proteomes" id="UP000648075">
    <property type="component" value="Unassembled WGS sequence"/>
</dbReference>
<dbReference type="GO" id="GO:0005507">
    <property type="term" value="F:copper ion binding"/>
    <property type="evidence" value="ECO:0007669"/>
    <property type="project" value="InterPro"/>
</dbReference>
<reference evidence="2" key="1">
    <citation type="journal article" date="2014" name="Int. J. Syst. Evol. Microbiol.">
        <title>Complete genome sequence of Corynebacterium casei LMG S-19264T (=DSM 44701T), isolated from a smear-ripened cheese.</title>
        <authorList>
            <consortium name="US DOE Joint Genome Institute (JGI-PGF)"/>
            <person name="Walter F."/>
            <person name="Albersmeier A."/>
            <person name="Kalinowski J."/>
            <person name="Ruckert C."/>
        </authorList>
    </citation>
    <scope>NUCLEOTIDE SEQUENCE</scope>
    <source>
        <strain evidence="2">KCTC 32255</strain>
    </source>
</reference>
<dbReference type="GO" id="GO:0009279">
    <property type="term" value="C:cell outer membrane"/>
    <property type="evidence" value="ECO:0007669"/>
    <property type="project" value="InterPro"/>
</dbReference>
<name>A0A918UHB2_9SPHN</name>
<gene>
    <name evidence="2" type="ORF">GCM10011614_23480</name>
</gene>
<comment type="caution">
    <text evidence="2">The sequence shown here is derived from an EMBL/GenBank/DDBJ whole genome shotgun (WGS) entry which is preliminary data.</text>
</comment>
<feature type="signal peptide" evidence="1">
    <location>
        <begin position="1"/>
        <end position="31"/>
    </location>
</feature>
<dbReference type="AlphaFoldDB" id="A0A918UHB2"/>
<evidence type="ECO:0000256" key="1">
    <source>
        <dbReference type="SAM" id="SignalP"/>
    </source>
</evidence>
<evidence type="ECO:0008006" key="4">
    <source>
        <dbReference type="Google" id="ProtNLM"/>
    </source>
</evidence>